<comment type="subcellular location">
    <subcellularLocation>
        <location evidence="2 11">Cell membrane</location>
        <topology evidence="2 11">Multi-pass membrane protein</topology>
    </subcellularLocation>
</comment>
<dbReference type="PROSITE" id="PS50928">
    <property type="entry name" value="ABC_TM1"/>
    <property type="match status" value="1"/>
</dbReference>
<feature type="transmembrane region" description="Helical" evidence="11">
    <location>
        <begin position="188"/>
        <end position="210"/>
    </location>
</feature>
<evidence type="ECO:0000313" key="13">
    <source>
        <dbReference type="EMBL" id="HGI30862.1"/>
    </source>
</evidence>
<comment type="caution">
    <text evidence="13">The sequence shown here is derived from an EMBL/GenBank/DDBJ whole genome shotgun (WGS) entry which is preliminary data.</text>
</comment>
<feature type="transmembrane region" description="Helical" evidence="11">
    <location>
        <begin position="145"/>
        <end position="167"/>
    </location>
</feature>
<keyword evidence="7 11" id="KW-0812">Transmembrane</keyword>
<evidence type="ECO:0000256" key="1">
    <source>
        <dbReference type="ARBA" id="ARBA00002264"/>
    </source>
</evidence>
<organism evidence="13">
    <name type="scientific">Candidatus Caldatribacterium californiense</name>
    <dbReference type="NCBI Taxonomy" id="1454726"/>
    <lineage>
        <taxon>Bacteria</taxon>
        <taxon>Pseudomonadati</taxon>
        <taxon>Atribacterota</taxon>
        <taxon>Atribacteria</taxon>
        <taxon>Atribacterales</taxon>
        <taxon>Candidatus Caldatribacteriaceae</taxon>
        <taxon>Candidatus Caldatribacterium</taxon>
    </lineage>
</organism>
<reference evidence="13" key="1">
    <citation type="journal article" date="2020" name="mSystems">
        <title>Genome- and Community-Level Interaction Insights into Carbon Utilization and Element Cycling Functions of Hydrothermarchaeota in Hydrothermal Sediment.</title>
        <authorList>
            <person name="Zhou Z."/>
            <person name="Liu Y."/>
            <person name="Xu W."/>
            <person name="Pan J."/>
            <person name="Luo Z.H."/>
            <person name="Li M."/>
        </authorList>
    </citation>
    <scope>NUCLEOTIDE SEQUENCE [LARGE SCALE GENOMIC DNA]</scope>
    <source>
        <strain evidence="13">SpSt-747</strain>
    </source>
</reference>
<dbReference type="PANTHER" id="PTHR32243">
    <property type="entry name" value="MALTOSE TRANSPORT SYSTEM PERMEASE-RELATED"/>
    <property type="match status" value="1"/>
</dbReference>
<dbReference type="InterPro" id="IPR000515">
    <property type="entry name" value="MetI-like"/>
</dbReference>
<keyword evidence="9 11" id="KW-0472">Membrane</keyword>
<dbReference type="GO" id="GO:0005886">
    <property type="term" value="C:plasma membrane"/>
    <property type="evidence" value="ECO:0007669"/>
    <property type="project" value="UniProtKB-SubCell"/>
</dbReference>
<evidence type="ECO:0000256" key="3">
    <source>
        <dbReference type="ARBA" id="ARBA00009047"/>
    </source>
</evidence>
<dbReference type="InterPro" id="IPR050901">
    <property type="entry name" value="BP-dep_ABC_trans_perm"/>
</dbReference>
<keyword evidence="5" id="KW-1003">Cell membrane</keyword>
<evidence type="ECO:0000256" key="10">
    <source>
        <dbReference type="ARBA" id="ARBA00041109"/>
    </source>
</evidence>
<feature type="transmembrane region" description="Helical" evidence="11">
    <location>
        <begin position="114"/>
        <end position="133"/>
    </location>
</feature>
<sequence length="282" mass="31202">MKTRVLSTALYYLLIVLLLLSILVPIYWLIMPSFLPPDEMFAFPPHLFPRAFTLKNYYDLIVTYPKTVTIDMPLYLRNSFFACGIASCIVLVISVLAGYALARSFFPGKGTLRTAVILTQMMPAVLFFIPIYLFMKRLGLVNNLLALILIYPGMVAPFSTLISEAYIANIPQEIEESALLDGAGVGTILFRIIFPLAAPMVVAILIYSFVWMWNDLVIALVLCHANEVRTASVGLFSFIGAATVEWGGLLAGTVLCILPPLLLFAFFQKFIIQGILAGSLKT</sequence>
<keyword evidence="8 11" id="KW-1133">Transmembrane helix</keyword>
<dbReference type="InterPro" id="IPR035906">
    <property type="entry name" value="MetI-like_sf"/>
</dbReference>
<evidence type="ECO:0000256" key="2">
    <source>
        <dbReference type="ARBA" id="ARBA00004651"/>
    </source>
</evidence>
<evidence type="ECO:0000256" key="9">
    <source>
        <dbReference type="ARBA" id="ARBA00023136"/>
    </source>
</evidence>
<comment type="similarity">
    <text evidence="3">Belongs to the binding-protein-dependent transport system permease family. MalFG subfamily.</text>
</comment>
<evidence type="ECO:0000256" key="4">
    <source>
        <dbReference type="ARBA" id="ARBA00022448"/>
    </source>
</evidence>
<name>A0A7V3YGW4_9BACT</name>
<keyword evidence="6" id="KW-0762">Sugar transport</keyword>
<evidence type="ECO:0000256" key="8">
    <source>
        <dbReference type="ARBA" id="ARBA00022989"/>
    </source>
</evidence>
<feature type="transmembrane region" description="Helical" evidence="11">
    <location>
        <begin position="246"/>
        <end position="267"/>
    </location>
</feature>
<dbReference type="AlphaFoldDB" id="A0A7V3YGW4"/>
<dbReference type="GO" id="GO:0055085">
    <property type="term" value="P:transmembrane transport"/>
    <property type="evidence" value="ECO:0007669"/>
    <property type="project" value="InterPro"/>
</dbReference>
<keyword evidence="4 11" id="KW-0813">Transport</keyword>
<proteinExistence type="inferred from homology"/>
<evidence type="ECO:0000259" key="12">
    <source>
        <dbReference type="PROSITE" id="PS50928"/>
    </source>
</evidence>
<dbReference type="Pfam" id="PF00528">
    <property type="entry name" value="BPD_transp_1"/>
    <property type="match status" value="1"/>
</dbReference>
<evidence type="ECO:0000256" key="7">
    <source>
        <dbReference type="ARBA" id="ARBA00022692"/>
    </source>
</evidence>
<dbReference type="SUPFAM" id="SSF161098">
    <property type="entry name" value="MetI-like"/>
    <property type="match status" value="1"/>
</dbReference>
<protein>
    <recommendedName>
        <fullName evidence="10">Maltose/maltodextrin transport system permease protein MalG</fullName>
    </recommendedName>
</protein>
<accession>A0A7V3YGW4</accession>
<comment type="function">
    <text evidence="1">Part of the ABC transporter complex MalEFGK involved in maltose/maltodextrin import. Probably responsible for the translocation of the substrate across the membrane.</text>
</comment>
<evidence type="ECO:0000256" key="6">
    <source>
        <dbReference type="ARBA" id="ARBA00022597"/>
    </source>
</evidence>
<feature type="transmembrane region" description="Helical" evidence="11">
    <location>
        <begin position="9"/>
        <end position="30"/>
    </location>
</feature>
<evidence type="ECO:0000256" key="11">
    <source>
        <dbReference type="RuleBase" id="RU363032"/>
    </source>
</evidence>
<dbReference type="PANTHER" id="PTHR32243:SF50">
    <property type="entry name" value="MALTOSE_MALTODEXTRIN TRANSPORT SYSTEM PERMEASE PROTEIN MALG"/>
    <property type="match status" value="1"/>
</dbReference>
<feature type="domain" description="ABC transmembrane type-1" evidence="12">
    <location>
        <begin position="76"/>
        <end position="267"/>
    </location>
</feature>
<evidence type="ECO:0000256" key="5">
    <source>
        <dbReference type="ARBA" id="ARBA00022475"/>
    </source>
</evidence>
<gene>
    <name evidence="13" type="ORF">ENV30_06100</name>
</gene>
<dbReference type="CDD" id="cd06261">
    <property type="entry name" value="TM_PBP2"/>
    <property type="match status" value="1"/>
</dbReference>
<dbReference type="Gene3D" id="1.10.3720.10">
    <property type="entry name" value="MetI-like"/>
    <property type="match status" value="1"/>
</dbReference>
<dbReference type="EMBL" id="DTFV01000086">
    <property type="protein sequence ID" value="HGI30862.1"/>
    <property type="molecule type" value="Genomic_DNA"/>
</dbReference>
<feature type="transmembrane region" description="Helical" evidence="11">
    <location>
        <begin position="79"/>
        <end position="102"/>
    </location>
</feature>